<protein>
    <submittedName>
        <fullName evidence="1">Uncharacterized protein</fullName>
    </submittedName>
</protein>
<dbReference type="EMBL" id="WMBB01000001">
    <property type="protein sequence ID" value="MTE11403.1"/>
    <property type="molecule type" value="Genomic_DNA"/>
</dbReference>
<dbReference type="Proteomes" id="UP000432464">
    <property type="component" value="Unassembled WGS sequence"/>
</dbReference>
<keyword evidence="2" id="KW-1185">Reference proteome</keyword>
<name>A0A6I3KLE4_9NOCA</name>
<sequence>MPNRDDVNVDARDFMEQGHYYFQSPSKNIMCGIYVDNLHTVGCQLRKATVIPAGLDCANNPAHEVAAEIRGATPQFSCLNQGVFVGPPLDGSTQGGGKVLEYGQTIGVRGVICESMTSGVRCTVGDHGFVIAADAQSLF</sequence>
<dbReference type="AlphaFoldDB" id="A0A6I3KLE4"/>
<evidence type="ECO:0000313" key="2">
    <source>
        <dbReference type="Proteomes" id="UP000432464"/>
    </source>
</evidence>
<evidence type="ECO:0000313" key="1">
    <source>
        <dbReference type="EMBL" id="MTE11403.1"/>
    </source>
</evidence>
<organism evidence="1 2">
    <name type="scientific">Nocardia aurantiaca</name>
    <dbReference type="NCBI Taxonomy" id="2675850"/>
    <lineage>
        <taxon>Bacteria</taxon>
        <taxon>Bacillati</taxon>
        <taxon>Actinomycetota</taxon>
        <taxon>Actinomycetes</taxon>
        <taxon>Mycobacteriales</taxon>
        <taxon>Nocardiaceae</taxon>
        <taxon>Nocardia</taxon>
    </lineage>
</organism>
<proteinExistence type="predicted"/>
<comment type="caution">
    <text evidence="1">The sequence shown here is derived from an EMBL/GenBank/DDBJ whole genome shotgun (WGS) entry which is preliminary data.</text>
</comment>
<reference evidence="1 2" key="1">
    <citation type="submission" date="2019-11" db="EMBL/GenBank/DDBJ databases">
        <title>Nocardia sp. nov. CT2-14 isolated from soil.</title>
        <authorList>
            <person name="Kanchanasin P."/>
            <person name="Tanasupawat S."/>
            <person name="Yuki M."/>
            <person name="Kudo T."/>
        </authorList>
    </citation>
    <scope>NUCLEOTIDE SEQUENCE [LARGE SCALE GENOMIC DNA]</scope>
    <source>
        <strain evidence="1 2">CT2-14</strain>
    </source>
</reference>
<accession>A0A6I3KLE4</accession>
<gene>
    <name evidence="1" type="ORF">GLP40_01170</name>
</gene>